<proteinExistence type="predicted"/>
<reference evidence="1 2" key="1">
    <citation type="submission" date="2016-07" db="EMBL/GenBank/DDBJ databases">
        <title>Draft genome of Scalindua rubra, obtained from a brine-seawater interface in the Red Sea, sheds light on salt adaptation in anammox bacteria.</title>
        <authorList>
            <person name="Speth D.R."/>
            <person name="Lagkouvardos I."/>
            <person name="Wang Y."/>
            <person name="Qian P.-Y."/>
            <person name="Dutilh B.E."/>
            <person name="Jetten M.S."/>
        </authorList>
    </citation>
    <scope>NUCLEOTIDE SEQUENCE [LARGE SCALE GENOMIC DNA]</scope>
    <source>
        <strain evidence="1">BSI-1</strain>
    </source>
</reference>
<dbReference type="EC" id="2.7.3.-" evidence="1"/>
<keyword evidence="1" id="KW-0808">Transferase</keyword>
<name>A0A1E3XF24_9BACT</name>
<organism evidence="1 2">
    <name type="scientific">Candidatus Scalindua rubra</name>
    <dbReference type="NCBI Taxonomy" id="1872076"/>
    <lineage>
        <taxon>Bacteria</taxon>
        <taxon>Pseudomonadati</taxon>
        <taxon>Planctomycetota</taxon>
        <taxon>Candidatus Brocadiia</taxon>
        <taxon>Candidatus Brocadiales</taxon>
        <taxon>Candidatus Scalinduaceae</taxon>
        <taxon>Candidatus Scalindua</taxon>
    </lineage>
</organism>
<dbReference type="Proteomes" id="UP000094056">
    <property type="component" value="Unassembled WGS sequence"/>
</dbReference>
<gene>
    <name evidence="1" type="primary">gacS</name>
    <name evidence="1" type="ORF">SCARUB_00601</name>
</gene>
<dbReference type="GO" id="GO:0016740">
    <property type="term" value="F:transferase activity"/>
    <property type="evidence" value="ECO:0007669"/>
    <property type="project" value="UniProtKB-KW"/>
</dbReference>
<evidence type="ECO:0000313" key="2">
    <source>
        <dbReference type="Proteomes" id="UP000094056"/>
    </source>
</evidence>
<sequence length="116" mass="13317">MLADDKLDCAGQEFCLKNPDLGTYQTESQKYTFQKGVGLPGRVWQNLNYEWVDNVQNLDGSKYARLELAKELVVKTSLGVPYKQNGIFMGVMEFFDIEERQCDSSMVQDIMKKCDE</sequence>
<accession>A0A1E3XF24</accession>
<dbReference type="AlphaFoldDB" id="A0A1E3XF24"/>
<dbReference type="InterPro" id="IPR029016">
    <property type="entry name" value="GAF-like_dom_sf"/>
</dbReference>
<comment type="caution">
    <text evidence="1">The sequence shown here is derived from an EMBL/GenBank/DDBJ whole genome shotgun (WGS) entry which is preliminary data.</text>
</comment>
<dbReference type="Gene3D" id="3.30.450.40">
    <property type="match status" value="1"/>
</dbReference>
<evidence type="ECO:0000313" key="1">
    <source>
        <dbReference type="EMBL" id="ODS34227.1"/>
    </source>
</evidence>
<dbReference type="EMBL" id="MAYW01000010">
    <property type="protein sequence ID" value="ODS34227.1"/>
    <property type="molecule type" value="Genomic_DNA"/>
</dbReference>
<protein>
    <submittedName>
        <fullName evidence="1">Hybrid sensor</fullName>
        <ecNumber evidence="1">2.7.3.-</ecNumber>
    </submittedName>
</protein>